<evidence type="ECO:0000256" key="2">
    <source>
        <dbReference type="ARBA" id="ARBA00022448"/>
    </source>
</evidence>
<comment type="caution">
    <text evidence="9">The sequence shown here is derived from an EMBL/GenBank/DDBJ whole genome shotgun (WGS) entry which is preliminary data.</text>
</comment>
<dbReference type="PROSITE" id="PS51202">
    <property type="entry name" value="RCK_C"/>
    <property type="match status" value="2"/>
</dbReference>
<dbReference type="InterPro" id="IPR036721">
    <property type="entry name" value="RCK_C_sf"/>
</dbReference>
<dbReference type="InterPro" id="IPR006037">
    <property type="entry name" value="RCK_C"/>
</dbReference>
<reference evidence="9" key="1">
    <citation type="journal article" date="2021" name="PeerJ">
        <title>Extensive microbial diversity within the chicken gut microbiome revealed by metagenomics and culture.</title>
        <authorList>
            <person name="Gilroy R."/>
            <person name="Ravi A."/>
            <person name="Getino M."/>
            <person name="Pursley I."/>
            <person name="Horton D.L."/>
            <person name="Alikhan N.F."/>
            <person name="Baker D."/>
            <person name="Gharbi K."/>
            <person name="Hall N."/>
            <person name="Watson M."/>
            <person name="Adriaenssens E.M."/>
            <person name="Foster-Nyarko E."/>
            <person name="Jarju S."/>
            <person name="Secka A."/>
            <person name="Antonio M."/>
            <person name="Oren A."/>
            <person name="Chaudhuri R.R."/>
            <person name="La Ragione R."/>
            <person name="Hildebrand F."/>
            <person name="Pallen M.J."/>
        </authorList>
    </citation>
    <scope>NUCLEOTIDE SEQUENCE</scope>
    <source>
        <strain evidence="9">CHK191-13928</strain>
    </source>
</reference>
<proteinExistence type="predicted"/>
<dbReference type="InterPro" id="IPR036291">
    <property type="entry name" value="NAD(P)-bd_dom_sf"/>
</dbReference>
<dbReference type="PANTHER" id="PTHR43833">
    <property type="entry name" value="POTASSIUM CHANNEL PROTEIN 2-RELATED-RELATED"/>
    <property type="match status" value="1"/>
</dbReference>
<evidence type="ECO:0000313" key="10">
    <source>
        <dbReference type="Proteomes" id="UP000886721"/>
    </source>
</evidence>
<organism evidence="9 10">
    <name type="scientific">Candidatus Anaerostipes excrementavium</name>
    <dbReference type="NCBI Taxonomy" id="2838463"/>
    <lineage>
        <taxon>Bacteria</taxon>
        <taxon>Bacillati</taxon>
        <taxon>Bacillota</taxon>
        <taxon>Clostridia</taxon>
        <taxon>Lachnospirales</taxon>
        <taxon>Lachnospiraceae</taxon>
        <taxon>Anaerostipes</taxon>
    </lineage>
</organism>
<dbReference type="PROSITE" id="PS51201">
    <property type="entry name" value="RCK_N"/>
    <property type="match status" value="2"/>
</dbReference>
<dbReference type="GO" id="GO:0015079">
    <property type="term" value="F:potassium ion transmembrane transporter activity"/>
    <property type="evidence" value="ECO:0007669"/>
    <property type="project" value="InterPro"/>
</dbReference>
<dbReference type="InterPro" id="IPR003148">
    <property type="entry name" value="RCK_N"/>
</dbReference>
<keyword evidence="5" id="KW-0520">NAD</keyword>
<name>A0A9D1WXT5_9FIRM</name>
<dbReference type="NCBIfam" id="NF007039">
    <property type="entry name" value="PRK09496.3-2"/>
    <property type="match status" value="1"/>
</dbReference>
<evidence type="ECO:0000256" key="5">
    <source>
        <dbReference type="ARBA" id="ARBA00023027"/>
    </source>
</evidence>
<dbReference type="PRINTS" id="PR00335">
    <property type="entry name" value="KUPTAKETRKA"/>
</dbReference>
<evidence type="ECO:0000256" key="4">
    <source>
        <dbReference type="ARBA" id="ARBA00022958"/>
    </source>
</evidence>
<dbReference type="InterPro" id="IPR050721">
    <property type="entry name" value="Trk_Ktr_HKT_K-transport"/>
</dbReference>
<dbReference type="NCBIfam" id="NF007033">
    <property type="entry name" value="PRK09496.1-5"/>
    <property type="match status" value="1"/>
</dbReference>
<dbReference type="SUPFAM" id="SSF116726">
    <property type="entry name" value="TrkA C-terminal domain-like"/>
    <property type="match status" value="2"/>
</dbReference>
<sequence>MNIVIVGCGRIGSTLVQELSGENHDISIIDEKAEIVQELAETCDVLGVIGNGASYSILSEAGVEDADIVIAVTNSDELNLLCCLIAKKAGKCQTLARVRNPVYYDEIKFIQEEMGISRVLNPELGAAYEIARLLRFPSAMEVNKFSKGRMELLKYRIPAGSRLDGLNLSEISVHLNCDVLVCAVERKKELIIPTGTFELRERDVISFVARPNDAMEFFRKIGEKENQVHDVMIVGGSKIAFYLCKQLASSGIHAKLIDKRLERCEELSDQLPKTMVIHGNGMDHNLLLEEGLLDTDAFLALTNHDEENIFLSLYVQEQTDAKLVTKVQKINYDAMISRLELGSMIYPEYITAQYLVQYVRAKQNSIGSNIKNLYKLMDGRAEALEFHIQKGSPVIGIPIQNLPIIKNLLICSIYRDGRAKIPNGQDVILENDLVVVVTTKKGLHDVKDILRKG</sequence>
<evidence type="ECO:0000256" key="1">
    <source>
        <dbReference type="ARBA" id="ARBA00017378"/>
    </source>
</evidence>
<dbReference type="AlphaFoldDB" id="A0A9D1WXT5"/>
<feature type="domain" description="RCK C-terminal" evidence="8">
    <location>
        <begin position="371"/>
        <end position="452"/>
    </location>
</feature>
<reference evidence="9" key="2">
    <citation type="submission" date="2021-04" db="EMBL/GenBank/DDBJ databases">
        <authorList>
            <person name="Gilroy R."/>
        </authorList>
    </citation>
    <scope>NUCLEOTIDE SEQUENCE</scope>
    <source>
        <strain evidence="9">CHK191-13928</strain>
    </source>
</reference>
<dbReference type="SUPFAM" id="SSF51735">
    <property type="entry name" value="NAD(P)-binding Rossmann-fold domains"/>
    <property type="match status" value="2"/>
</dbReference>
<evidence type="ECO:0000256" key="3">
    <source>
        <dbReference type="ARBA" id="ARBA00022538"/>
    </source>
</evidence>
<dbReference type="Gene3D" id="3.40.50.720">
    <property type="entry name" value="NAD(P)-binding Rossmann-like Domain"/>
    <property type="match status" value="2"/>
</dbReference>
<dbReference type="EMBL" id="DXEM01000036">
    <property type="protein sequence ID" value="HIX68902.1"/>
    <property type="molecule type" value="Genomic_DNA"/>
</dbReference>
<evidence type="ECO:0000256" key="6">
    <source>
        <dbReference type="ARBA" id="ARBA00023065"/>
    </source>
</evidence>
<dbReference type="InterPro" id="IPR006036">
    <property type="entry name" value="K_uptake_TrkA"/>
</dbReference>
<feature type="domain" description="RCK N-terminal" evidence="7">
    <location>
        <begin position="1"/>
        <end position="120"/>
    </location>
</feature>
<keyword evidence="2" id="KW-0813">Transport</keyword>
<dbReference type="PANTHER" id="PTHR43833:SF5">
    <property type="entry name" value="TRK SYSTEM POTASSIUM UPTAKE PROTEIN TRKA"/>
    <property type="match status" value="1"/>
</dbReference>
<evidence type="ECO:0000259" key="8">
    <source>
        <dbReference type="PROSITE" id="PS51202"/>
    </source>
</evidence>
<gene>
    <name evidence="9" type="primary">trkA</name>
    <name evidence="9" type="ORF">H9735_12380</name>
</gene>
<dbReference type="Gene3D" id="3.30.70.1450">
    <property type="entry name" value="Regulator of K+ conductance, C-terminal domain"/>
    <property type="match status" value="2"/>
</dbReference>
<dbReference type="NCBIfam" id="NF007031">
    <property type="entry name" value="PRK09496.1-2"/>
    <property type="match status" value="1"/>
</dbReference>
<accession>A0A9D1WXT5</accession>
<feature type="domain" description="RCK N-terminal" evidence="7">
    <location>
        <begin position="228"/>
        <end position="351"/>
    </location>
</feature>
<dbReference type="Pfam" id="PF02080">
    <property type="entry name" value="TrkA_C"/>
    <property type="match status" value="2"/>
</dbReference>
<keyword evidence="3" id="KW-0633">Potassium transport</keyword>
<dbReference type="GO" id="GO:0005886">
    <property type="term" value="C:plasma membrane"/>
    <property type="evidence" value="ECO:0007669"/>
    <property type="project" value="InterPro"/>
</dbReference>
<dbReference type="Pfam" id="PF02254">
    <property type="entry name" value="TrkA_N"/>
    <property type="match status" value="2"/>
</dbReference>
<dbReference type="Proteomes" id="UP000886721">
    <property type="component" value="Unassembled WGS sequence"/>
</dbReference>
<evidence type="ECO:0000313" key="9">
    <source>
        <dbReference type="EMBL" id="HIX68902.1"/>
    </source>
</evidence>
<protein>
    <recommendedName>
        <fullName evidence="1">Trk system potassium uptake protein TrkA</fullName>
    </recommendedName>
</protein>
<evidence type="ECO:0000259" key="7">
    <source>
        <dbReference type="PROSITE" id="PS51201"/>
    </source>
</evidence>
<keyword evidence="6" id="KW-0406">Ion transport</keyword>
<feature type="domain" description="RCK C-terminal" evidence="8">
    <location>
        <begin position="140"/>
        <end position="224"/>
    </location>
</feature>
<keyword evidence="4" id="KW-0630">Potassium</keyword>